<dbReference type="EMBL" id="JBHSQH010000001">
    <property type="protein sequence ID" value="MFC5971177.1"/>
    <property type="molecule type" value="Genomic_DNA"/>
</dbReference>
<comment type="caution">
    <text evidence="3">The sequence shown here is derived from an EMBL/GenBank/DDBJ whole genome shotgun (WGS) entry which is preliminary data.</text>
</comment>
<name>A0ABD5RLF4_9EURY</name>
<evidence type="ECO:0000313" key="4">
    <source>
        <dbReference type="Proteomes" id="UP001596099"/>
    </source>
</evidence>
<dbReference type="Pfam" id="PF25942">
    <property type="entry name" value="Ig_halo"/>
    <property type="match status" value="1"/>
</dbReference>
<evidence type="ECO:0000259" key="2">
    <source>
        <dbReference type="Pfam" id="PF25942"/>
    </source>
</evidence>
<dbReference type="InterPro" id="IPR058929">
    <property type="entry name" value="Ig_halo"/>
</dbReference>
<proteinExistence type="predicted"/>
<evidence type="ECO:0000313" key="3">
    <source>
        <dbReference type="EMBL" id="MFC5971177.1"/>
    </source>
</evidence>
<gene>
    <name evidence="3" type="ORF">ACFPYI_07505</name>
</gene>
<dbReference type="RefSeq" id="WP_247414086.1">
    <property type="nucleotide sequence ID" value="NZ_JALLGW010000001.1"/>
</dbReference>
<feature type="region of interest" description="Disordered" evidence="1">
    <location>
        <begin position="1"/>
        <end position="23"/>
    </location>
</feature>
<reference evidence="3 4" key="1">
    <citation type="journal article" date="2019" name="Int. J. Syst. Evol. Microbiol.">
        <title>The Global Catalogue of Microorganisms (GCM) 10K type strain sequencing project: providing services to taxonomists for standard genome sequencing and annotation.</title>
        <authorList>
            <consortium name="The Broad Institute Genomics Platform"/>
            <consortium name="The Broad Institute Genome Sequencing Center for Infectious Disease"/>
            <person name="Wu L."/>
            <person name="Ma J."/>
        </authorList>
    </citation>
    <scope>NUCLEOTIDE SEQUENCE [LARGE SCALE GENOMIC DNA]</scope>
    <source>
        <strain evidence="3 4">CGMCC 1.12543</strain>
    </source>
</reference>
<sequence>MREDQSNRTTSANRASTRTAADSTDRIEIVVINSRQTSFDVNLTVTSEQEQVFRQTAHVGANGGKEVLSPDINEQGIYELTVTLSDEDKHTRRFSIGEEQLRNGFGIEIGEEIRLLVEE</sequence>
<protein>
    <recommendedName>
        <fullName evidence="2">Ig-like domain-containing protein</fullName>
    </recommendedName>
</protein>
<dbReference type="Proteomes" id="UP001596099">
    <property type="component" value="Unassembled WGS sequence"/>
</dbReference>
<dbReference type="AlphaFoldDB" id="A0ABD5RLF4"/>
<feature type="compositionally biased region" description="Low complexity" evidence="1">
    <location>
        <begin position="7"/>
        <end position="22"/>
    </location>
</feature>
<feature type="domain" description="Ig-like" evidence="2">
    <location>
        <begin position="39"/>
        <end position="97"/>
    </location>
</feature>
<keyword evidence="4" id="KW-1185">Reference proteome</keyword>
<evidence type="ECO:0000256" key="1">
    <source>
        <dbReference type="SAM" id="MobiDB-lite"/>
    </source>
</evidence>
<organism evidence="3 4">
    <name type="scientific">Halomarina salina</name>
    <dbReference type="NCBI Taxonomy" id="1872699"/>
    <lineage>
        <taxon>Archaea</taxon>
        <taxon>Methanobacteriati</taxon>
        <taxon>Methanobacteriota</taxon>
        <taxon>Stenosarchaea group</taxon>
        <taxon>Halobacteria</taxon>
        <taxon>Halobacteriales</taxon>
        <taxon>Natronomonadaceae</taxon>
        <taxon>Halomarina</taxon>
    </lineage>
</organism>
<accession>A0ABD5RLF4</accession>